<dbReference type="VEuPathDB" id="TriTrypDB:Lsey_1051_0010"/>
<evidence type="ECO:0000256" key="7">
    <source>
        <dbReference type="ARBA" id="ARBA00023136"/>
    </source>
</evidence>
<evidence type="ECO:0000256" key="8">
    <source>
        <dbReference type="ARBA" id="ARBA00023170"/>
    </source>
</evidence>
<feature type="compositionally biased region" description="Basic and acidic residues" evidence="10">
    <location>
        <begin position="269"/>
        <end position="278"/>
    </location>
</feature>
<accession>A0A0N0P2E6</accession>
<keyword evidence="9" id="KW-0325">Glycoprotein</keyword>
<organism evidence="11 12">
    <name type="scientific">Leptomonas seymouri</name>
    <dbReference type="NCBI Taxonomy" id="5684"/>
    <lineage>
        <taxon>Eukaryota</taxon>
        <taxon>Discoba</taxon>
        <taxon>Euglenozoa</taxon>
        <taxon>Kinetoplastea</taxon>
        <taxon>Metakinetoplastina</taxon>
        <taxon>Trypanosomatida</taxon>
        <taxon>Trypanosomatidae</taxon>
        <taxon>Leishmaniinae</taxon>
        <taxon>Leptomonas</taxon>
    </lineage>
</organism>
<evidence type="ECO:0000256" key="9">
    <source>
        <dbReference type="ARBA" id="ARBA00023180"/>
    </source>
</evidence>
<protein>
    <submittedName>
        <fullName evidence="11">Surface antigen-like protein</fullName>
    </submittedName>
</protein>
<evidence type="ECO:0000256" key="2">
    <source>
        <dbReference type="ARBA" id="ARBA00022614"/>
    </source>
</evidence>
<dbReference type="GO" id="GO:0016020">
    <property type="term" value="C:membrane"/>
    <property type="evidence" value="ECO:0007669"/>
    <property type="project" value="UniProtKB-SubCell"/>
</dbReference>
<proteinExistence type="predicted"/>
<keyword evidence="7" id="KW-0472">Membrane</keyword>
<keyword evidence="5" id="KW-0677">Repeat</keyword>
<evidence type="ECO:0000256" key="3">
    <source>
        <dbReference type="ARBA" id="ARBA00022692"/>
    </source>
</evidence>
<reference evidence="11 12" key="1">
    <citation type="journal article" date="2015" name="PLoS Pathog.">
        <title>Leptomonas seymouri: Adaptations to the Dixenous Life Cycle Analyzed by Genome Sequencing, Transcriptome Profiling and Co-infection with Leishmania donovani.</title>
        <authorList>
            <person name="Kraeva N."/>
            <person name="Butenko A."/>
            <person name="Hlavacova J."/>
            <person name="Kostygov A."/>
            <person name="Myskova J."/>
            <person name="Grybchuk D."/>
            <person name="Lestinova T."/>
            <person name="Votypka J."/>
            <person name="Volf P."/>
            <person name="Opperdoes F."/>
            <person name="Flegontov P."/>
            <person name="Lukes J."/>
            <person name="Yurchenko V."/>
        </authorList>
    </citation>
    <scope>NUCLEOTIDE SEQUENCE [LARGE SCALE GENOMIC DNA]</scope>
    <source>
        <strain evidence="11 12">ATCC 30220</strain>
    </source>
</reference>
<evidence type="ECO:0000313" key="12">
    <source>
        <dbReference type="Proteomes" id="UP000038009"/>
    </source>
</evidence>
<comment type="subcellular location">
    <subcellularLocation>
        <location evidence="1">Membrane</location>
        <topology evidence="1">Single-pass membrane protein</topology>
    </subcellularLocation>
</comment>
<evidence type="ECO:0000256" key="4">
    <source>
        <dbReference type="ARBA" id="ARBA00022729"/>
    </source>
</evidence>
<keyword evidence="12" id="KW-1185">Reference proteome</keyword>
<evidence type="ECO:0000256" key="10">
    <source>
        <dbReference type="SAM" id="MobiDB-lite"/>
    </source>
</evidence>
<dbReference type="PANTHER" id="PTHR27000">
    <property type="entry name" value="LEUCINE-RICH REPEAT RECEPTOR-LIKE PROTEIN KINASE FAMILY PROTEIN-RELATED"/>
    <property type="match status" value="1"/>
</dbReference>
<dbReference type="OMA" id="SDCAIAN"/>
<comment type="caution">
    <text evidence="11">The sequence shown here is derived from an EMBL/GenBank/DDBJ whole genome shotgun (WGS) entry which is preliminary data.</text>
</comment>
<sequence>MEQRNTLRFLQAFSTMDASLAALWAGESYCDWPYVSCSADGSVRLDLSPLKLTPAVSVAFAVPMARAMASTASVSLPELAAGVDGQQVAVAEVSVYGKGSRVAGTLPASWGRLTRLRTVRVQDNAISGTLPSAWSGMSSLHSLNVSGNALSGSVPASWGGMSRLTSVDLARTGLCGCLPAEWTNEMVLADAALTRSDCAIANACPVETAAPAPPQRSGPNLTPLWCVLGAVGGLLVGIAVGLGVRFYCRRKREEEVKRLKVTQGAGEEPFERTPDSPY</sequence>
<keyword evidence="6" id="KW-1133">Transmembrane helix</keyword>
<name>A0A0N0P2E6_LEPSE</name>
<dbReference type="InterPro" id="IPR001611">
    <property type="entry name" value="Leu-rich_rpt"/>
</dbReference>
<evidence type="ECO:0000256" key="1">
    <source>
        <dbReference type="ARBA" id="ARBA00004167"/>
    </source>
</evidence>
<keyword evidence="4" id="KW-0732">Signal</keyword>
<dbReference type="Gene3D" id="3.80.10.10">
    <property type="entry name" value="Ribonuclease Inhibitor"/>
    <property type="match status" value="1"/>
</dbReference>
<keyword evidence="8" id="KW-0675">Receptor</keyword>
<dbReference type="Pfam" id="PF13855">
    <property type="entry name" value="LRR_8"/>
    <property type="match status" value="1"/>
</dbReference>
<evidence type="ECO:0000256" key="5">
    <source>
        <dbReference type="ARBA" id="ARBA00022737"/>
    </source>
</evidence>
<dbReference type="Proteomes" id="UP000038009">
    <property type="component" value="Unassembled WGS sequence"/>
</dbReference>
<feature type="region of interest" description="Disordered" evidence="10">
    <location>
        <begin position="258"/>
        <end position="278"/>
    </location>
</feature>
<dbReference type="AlphaFoldDB" id="A0A0N0P2E6"/>
<dbReference type="EMBL" id="LJSK01001047">
    <property type="protein sequence ID" value="KPI82427.1"/>
    <property type="molecule type" value="Genomic_DNA"/>
</dbReference>
<keyword evidence="3" id="KW-0812">Transmembrane</keyword>
<keyword evidence="2" id="KW-0433">Leucine-rich repeat</keyword>
<evidence type="ECO:0000256" key="6">
    <source>
        <dbReference type="ARBA" id="ARBA00022989"/>
    </source>
</evidence>
<gene>
    <name evidence="11" type="ORF">ABL78_8563</name>
</gene>
<dbReference type="InterPro" id="IPR032675">
    <property type="entry name" value="LRR_dom_sf"/>
</dbReference>
<dbReference type="SUPFAM" id="SSF52058">
    <property type="entry name" value="L domain-like"/>
    <property type="match status" value="1"/>
</dbReference>
<evidence type="ECO:0000313" key="11">
    <source>
        <dbReference type="EMBL" id="KPI82427.1"/>
    </source>
</evidence>
<dbReference type="OrthoDB" id="676979at2759"/>